<proteinExistence type="predicted"/>
<feature type="region of interest" description="Disordered" evidence="1">
    <location>
        <begin position="224"/>
        <end position="334"/>
    </location>
</feature>
<dbReference type="EMBL" id="CAICTM010000275">
    <property type="protein sequence ID" value="CAB9506716.1"/>
    <property type="molecule type" value="Genomic_DNA"/>
</dbReference>
<protein>
    <submittedName>
        <fullName evidence="2">Uncharacterized protein</fullName>
    </submittedName>
</protein>
<evidence type="ECO:0000313" key="2">
    <source>
        <dbReference type="EMBL" id="CAB9506716.1"/>
    </source>
</evidence>
<dbReference type="Proteomes" id="UP001153069">
    <property type="component" value="Unassembled WGS sequence"/>
</dbReference>
<dbReference type="AlphaFoldDB" id="A0A9N8DTY3"/>
<keyword evidence="3" id="KW-1185">Reference proteome</keyword>
<comment type="caution">
    <text evidence="2">The sequence shown here is derived from an EMBL/GenBank/DDBJ whole genome shotgun (WGS) entry which is preliminary data.</text>
</comment>
<reference evidence="2" key="1">
    <citation type="submission" date="2020-06" db="EMBL/GenBank/DDBJ databases">
        <authorList>
            <consortium name="Plant Systems Biology data submission"/>
        </authorList>
    </citation>
    <scope>NUCLEOTIDE SEQUENCE</scope>
    <source>
        <strain evidence="2">D6</strain>
    </source>
</reference>
<sequence>MTNPTPDFSAQIKFGSIGDTAQSFGKLTVVPTASETVLSDALLSPEMDPKASSNNDDNTKKVVHKKPKISFLVDAKDEIVEQVHEYYFPANCEEECWWTDDELDQLLTEAMLVAEHFTTKRKDWQNKIKTVLKGCAGGKSKDGKPVKIKASDLDFVVDSEARGLELYIHPIFQKNRVKAVKGVVKVQAEYNACEKKKGKKDPELRLKVLRAQSLKLTQTARTMAKTMADGDRRVAQDGEDRNEANNGLLAGIPPGEEVVPSEELRTPSAELKPEEFETPPPRPKRGLSPMRRSDRPTGLAALRDQNNRRMLGKGSGGITALQGELQDLSDHSSS</sequence>
<organism evidence="2 3">
    <name type="scientific">Seminavis robusta</name>
    <dbReference type="NCBI Taxonomy" id="568900"/>
    <lineage>
        <taxon>Eukaryota</taxon>
        <taxon>Sar</taxon>
        <taxon>Stramenopiles</taxon>
        <taxon>Ochrophyta</taxon>
        <taxon>Bacillariophyta</taxon>
        <taxon>Bacillariophyceae</taxon>
        <taxon>Bacillariophycidae</taxon>
        <taxon>Naviculales</taxon>
        <taxon>Naviculaceae</taxon>
        <taxon>Seminavis</taxon>
    </lineage>
</organism>
<gene>
    <name evidence="2" type="ORF">SEMRO_276_G106020.1</name>
</gene>
<accession>A0A9N8DTY3</accession>
<name>A0A9N8DTY3_9STRA</name>
<evidence type="ECO:0000256" key="1">
    <source>
        <dbReference type="SAM" id="MobiDB-lite"/>
    </source>
</evidence>
<feature type="compositionally biased region" description="Basic and acidic residues" evidence="1">
    <location>
        <begin position="228"/>
        <end position="243"/>
    </location>
</feature>
<evidence type="ECO:0000313" key="3">
    <source>
        <dbReference type="Proteomes" id="UP001153069"/>
    </source>
</evidence>